<evidence type="ECO:0000313" key="3">
    <source>
        <dbReference type="EMBL" id="KAJ8345742.1"/>
    </source>
</evidence>
<evidence type="ECO:0000256" key="2">
    <source>
        <dbReference type="SAM" id="MobiDB-lite"/>
    </source>
</evidence>
<dbReference type="EMBL" id="JAINUF010000012">
    <property type="protein sequence ID" value="KAJ8345742.1"/>
    <property type="molecule type" value="Genomic_DNA"/>
</dbReference>
<keyword evidence="4" id="KW-1185">Reference proteome</keyword>
<proteinExistence type="inferred from homology"/>
<dbReference type="Proteomes" id="UP001152622">
    <property type="component" value="Chromosome 12"/>
</dbReference>
<evidence type="ECO:0000313" key="4">
    <source>
        <dbReference type="Proteomes" id="UP001152622"/>
    </source>
</evidence>
<dbReference type="GO" id="GO:0006869">
    <property type="term" value="P:lipid transport"/>
    <property type="evidence" value="ECO:0007669"/>
    <property type="project" value="InterPro"/>
</dbReference>
<comment type="similarity">
    <text evidence="1">Belongs to the apolipoprotein L family.</text>
</comment>
<feature type="region of interest" description="Disordered" evidence="2">
    <location>
        <begin position="1"/>
        <end position="32"/>
    </location>
</feature>
<feature type="compositionally biased region" description="Low complexity" evidence="2">
    <location>
        <begin position="514"/>
        <end position="527"/>
    </location>
</feature>
<dbReference type="GO" id="GO:0042157">
    <property type="term" value="P:lipoprotein metabolic process"/>
    <property type="evidence" value="ECO:0007669"/>
    <property type="project" value="InterPro"/>
</dbReference>
<dbReference type="InterPro" id="IPR008405">
    <property type="entry name" value="ApoL"/>
</dbReference>
<feature type="compositionally biased region" description="Polar residues" evidence="2">
    <location>
        <begin position="580"/>
        <end position="612"/>
    </location>
</feature>
<feature type="region of interest" description="Disordered" evidence="2">
    <location>
        <begin position="412"/>
        <end position="445"/>
    </location>
</feature>
<dbReference type="PANTHER" id="PTHR14096:SF59">
    <property type="entry name" value="APOLIPOPROTEIN L, 1 ISOFORM X1"/>
    <property type="match status" value="1"/>
</dbReference>
<dbReference type="AlphaFoldDB" id="A0A9Q1EVA4"/>
<feature type="region of interest" description="Disordered" evidence="2">
    <location>
        <begin position="558"/>
        <end position="619"/>
    </location>
</feature>
<dbReference type="GO" id="GO:0016020">
    <property type="term" value="C:membrane"/>
    <property type="evidence" value="ECO:0007669"/>
    <property type="project" value="TreeGrafter"/>
</dbReference>
<name>A0A9Q1EVA4_SYNKA</name>
<feature type="region of interest" description="Disordered" evidence="2">
    <location>
        <begin position="500"/>
        <end position="537"/>
    </location>
</feature>
<feature type="region of interest" description="Disordered" evidence="2">
    <location>
        <begin position="49"/>
        <end position="95"/>
    </location>
</feature>
<feature type="region of interest" description="Disordered" evidence="2">
    <location>
        <begin position="333"/>
        <end position="392"/>
    </location>
</feature>
<dbReference type="PANTHER" id="PTHR14096">
    <property type="entry name" value="APOLIPOPROTEIN L"/>
    <property type="match status" value="1"/>
</dbReference>
<evidence type="ECO:0000256" key="1">
    <source>
        <dbReference type="ARBA" id="ARBA00010090"/>
    </source>
</evidence>
<comment type="caution">
    <text evidence="3">The sequence shown here is derived from an EMBL/GenBank/DDBJ whole genome shotgun (WGS) entry which is preliminary data.</text>
</comment>
<feature type="compositionally biased region" description="Low complexity" evidence="2">
    <location>
        <begin position="367"/>
        <end position="379"/>
    </location>
</feature>
<dbReference type="GO" id="GO:0005576">
    <property type="term" value="C:extracellular region"/>
    <property type="evidence" value="ECO:0007669"/>
    <property type="project" value="InterPro"/>
</dbReference>
<feature type="compositionally biased region" description="Basic and acidic residues" evidence="2">
    <location>
        <begin position="347"/>
        <end position="356"/>
    </location>
</feature>
<dbReference type="OrthoDB" id="8920155at2759"/>
<accession>A0A9Q1EVA4</accession>
<sequence length="985" mass="109145">MAEISHVERSSSLSVHKALQPTPMPRSKSYVEPVSKKLAQLLSCQDQQNANQAAKVFEEEAEKKPCTPLLPSPRLPQTPISHSSDSAPPLVGSSCSVSEKEQVPVYLEILPGKTTTEVSHMERSLFLVTHKPKQPTPVHRSKSHAEPIFRKVALSRISQDQQKANQGAKWQKPLGTGYRSPRPERPPPPNFTQNRGSHRLPLSKQTEIWRSSDGCDTQDDQSLKTSLKIFEEEAEKKPCTPLLPSPRLLQTLSSHSMASDPPLSPPIGLSCSVSEQEQVPVYLEILPEETSFTEVSHMERSSSLPMLKLEPRTPVQRSKSDIELLSQKLALSRNGQDQQKANQGAKILEEEAEKKPCTPLLPSPRLPETSSSHSSDSAPPLSPPIEPSCSVSEQEQVPVYLEILPEETSTIEVSHMERSSSLPRHKPKPPSTPLQRSKTSKKQTREQRNLWVLAIGGHALNVHHLPTSQRTVEVIVPPLPIQIPSLRPLNGRDTQVFEEAEKKPCTPLLPCPRLPETSSSQSSDSAPPLSPLIGPSCSVSEQERVRIPLKILPEETTIEVSHMERRPSLPTHKPKPPSTPLQRSKSNVELLSQKPSLSQNSQDQQKENQGSKIPSLRPLNGWDTQVFEEEAEKKPCTPLLPCPLFSPDAELQVLGINPKIQPEETTTEAPRSKAVHDFFCKRPLPPIPHHKSHTEPLYEELGSYASIKNDYSEEHKLEDIEVLMAWWHTVGQWDNMPLDYELKEEEEMRVFNIMAYRIKMGLRLFSCLLSKNGESLQNSITELNTTADNLDKKRKKAKIAAITGGATGAMGGVAVVAGLVLAPPYPGCLSGGVGDWVNSNLDRKKVEKIVLDYRDEVADIERCLQFVSMGMGWLGQQDACRLSAADGETAAVARLAEVVSGDGGSIHTACQSLEILQNFSLAMDDFFTNEETQKVKKSTETKFGNKIRSLAEQLQEGLNSLMKIREILNKAASTTGVYEEDSYCS</sequence>
<feature type="region of interest" description="Disordered" evidence="2">
    <location>
        <begin position="157"/>
        <end position="201"/>
    </location>
</feature>
<gene>
    <name evidence="3" type="ORF">SKAU_G00299350</name>
</gene>
<feature type="compositionally biased region" description="Polar residues" evidence="2">
    <location>
        <begin position="333"/>
        <end position="342"/>
    </location>
</feature>
<dbReference type="GO" id="GO:0008289">
    <property type="term" value="F:lipid binding"/>
    <property type="evidence" value="ECO:0007669"/>
    <property type="project" value="InterPro"/>
</dbReference>
<protein>
    <submittedName>
        <fullName evidence="3">Uncharacterized protein</fullName>
    </submittedName>
</protein>
<organism evidence="3 4">
    <name type="scientific">Synaphobranchus kaupii</name>
    <name type="common">Kaup's arrowtooth eel</name>
    <dbReference type="NCBI Taxonomy" id="118154"/>
    <lineage>
        <taxon>Eukaryota</taxon>
        <taxon>Metazoa</taxon>
        <taxon>Chordata</taxon>
        <taxon>Craniata</taxon>
        <taxon>Vertebrata</taxon>
        <taxon>Euteleostomi</taxon>
        <taxon>Actinopterygii</taxon>
        <taxon>Neopterygii</taxon>
        <taxon>Teleostei</taxon>
        <taxon>Anguilliformes</taxon>
        <taxon>Synaphobranchidae</taxon>
        <taxon>Synaphobranchus</taxon>
    </lineage>
</organism>
<feature type="region of interest" description="Disordered" evidence="2">
    <location>
        <begin position="298"/>
        <end position="321"/>
    </location>
</feature>
<reference evidence="3" key="1">
    <citation type="journal article" date="2023" name="Science">
        <title>Genome structures resolve the early diversification of teleost fishes.</title>
        <authorList>
            <person name="Parey E."/>
            <person name="Louis A."/>
            <person name="Montfort J."/>
            <person name="Bouchez O."/>
            <person name="Roques C."/>
            <person name="Iampietro C."/>
            <person name="Lluch J."/>
            <person name="Castinel A."/>
            <person name="Donnadieu C."/>
            <person name="Desvignes T."/>
            <person name="Floi Bucao C."/>
            <person name="Jouanno E."/>
            <person name="Wen M."/>
            <person name="Mejri S."/>
            <person name="Dirks R."/>
            <person name="Jansen H."/>
            <person name="Henkel C."/>
            <person name="Chen W.J."/>
            <person name="Zahm M."/>
            <person name="Cabau C."/>
            <person name="Klopp C."/>
            <person name="Thompson A.W."/>
            <person name="Robinson-Rechavi M."/>
            <person name="Braasch I."/>
            <person name="Lecointre G."/>
            <person name="Bobe J."/>
            <person name="Postlethwait J.H."/>
            <person name="Berthelot C."/>
            <person name="Roest Crollius H."/>
            <person name="Guiguen Y."/>
        </authorList>
    </citation>
    <scope>NUCLEOTIDE SEQUENCE</scope>
    <source>
        <strain evidence="3">WJC10195</strain>
    </source>
</reference>
<feature type="compositionally biased region" description="Basic and acidic residues" evidence="2">
    <location>
        <begin position="56"/>
        <end position="65"/>
    </location>
</feature>